<dbReference type="Proteomes" id="UP000828390">
    <property type="component" value="Unassembled WGS sequence"/>
</dbReference>
<dbReference type="EMBL" id="JAIWYP010000009">
    <property type="protein sequence ID" value="KAH3776804.1"/>
    <property type="molecule type" value="Genomic_DNA"/>
</dbReference>
<reference evidence="1" key="2">
    <citation type="submission" date="2020-11" db="EMBL/GenBank/DDBJ databases">
        <authorList>
            <person name="McCartney M.A."/>
            <person name="Auch B."/>
            <person name="Kono T."/>
            <person name="Mallez S."/>
            <person name="Becker A."/>
            <person name="Gohl D.M."/>
            <person name="Silverstein K.A.T."/>
            <person name="Koren S."/>
            <person name="Bechman K.B."/>
            <person name="Herman A."/>
            <person name="Abrahante J.E."/>
            <person name="Garbe J."/>
        </authorList>
    </citation>
    <scope>NUCLEOTIDE SEQUENCE</scope>
    <source>
        <strain evidence="1">Duluth1</strain>
        <tissue evidence="1">Whole animal</tissue>
    </source>
</reference>
<keyword evidence="2" id="KW-1185">Reference proteome</keyword>
<name>A0A9D4ED07_DREPO</name>
<accession>A0A9D4ED07</accession>
<sequence>MAANLMLPRTEMFSTENQTSQHPVQSFCFEFMANEASDAATMEQMALCLRFYDAEKSYHVSGRSSLGLPNASLPPAKLWLMPSSISSSSSSKHSENARRRL</sequence>
<comment type="caution">
    <text evidence="1">The sequence shown here is derived from an EMBL/GenBank/DDBJ whole genome shotgun (WGS) entry which is preliminary data.</text>
</comment>
<gene>
    <name evidence="1" type="ORF">DPMN_178237</name>
</gene>
<proteinExistence type="predicted"/>
<organism evidence="1 2">
    <name type="scientific">Dreissena polymorpha</name>
    <name type="common">Zebra mussel</name>
    <name type="synonym">Mytilus polymorpha</name>
    <dbReference type="NCBI Taxonomy" id="45954"/>
    <lineage>
        <taxon>Eukaryota</taxon>
        <taxon>Metazoa</taxon>
        <taxon>Spiralia</taxon>
        <taxon>Lophotrochozoa</taxon>
        <taxon>Mollusca</taxon>
        <taxon>Bivalvia</taxon>
        <taxon>Autobranchia</taxon>
        <taxon>Heteroconchia</taxon>
        <taxon>Euheterodonta</taxon>
        <taxon>Imparidentia</taxon>
        <taxon>Neoheterodontei</taxon>
        <taxon>Myida</taxon>
        <taxon>Dreissenoidea</taxon>
        <taxon>Dreissenidae</taxon>
        <taxon>Dreissena</taxon>
    </lineage>
</organism>
<dbReference type="AlphaFoldDB" id="A0A9D4ED07"/>
<evidence type="ECO:0000313" key="1">
    <source>
        <dbReference type="EMBL" id="KAH3776804.1"/>
    </source>
</evidence>
<reference evidence="1" key="1">
    <citation type="journal article" date="2019" name="bioRxiv">
        <title>The Genome of the Zebra Mussel, Dreissena polymorpha: A Resource for Invasive Species Research.</title>
        <authorList>
            <person name="McCartney M.A."/>
            <person name="Auch B."/>
            <person name="Kono T."/>
            <person name="Mallez S."/>
            <person name="Zhang Y."/>
            <person name="Obille A."/>
            <person name="Becker A."/>
            <person name="Abrahante J.E."/>
            <person name="Garbe J."/>
            <person name="Badalamenti J.P."/>
            <person name="Herman A."/>
            <person name="Mangelson H."/>
            <person name="Liachko I."/>
            <person name="Sullivan S."/>
            <person name="Sone E.D."/>
            <person name="Koren S."/>
            <person name="Silverstein K.A.T."/>
            <person name="Beckman K.B."/>
            <person name="Gohl D.M."/>
        </authorList>
    </citation>
    <scope>NUCLEOTIDE SEQUENCE</scope>
    <source>
        <strain evidence="1">Duluth1</strain>
        <tissue evidence="1">Whole animal</tissue>
    </source>
</reference>
<evidence type="ECO:0000313" key="2">
    <source>
        <dbReference type="Proteomes" id="UP000828390"/>
    </source>
</evidence>
<protein>
    <submittedName>
        <fullName evidence="1">Uncharacterized protein</fullName>
    </submittedName>
</protein>